<reference evidence="2" key="1">
    <citation type="journal article" date="2023" name="G3 (Bethesda)">
        <title>Genome assembly and association tests identify interacting loci associated with vigor, precocity, and sex in interspecific pistachio rootstocks.</title>
        <authorList>
            <person name="Palmer W."/>
            <person name="Jacygrad E."/>
            <person name="Sagayaradj S."/>
            <person name="Cavanaugh K."/>
            <person name="Han R."/>
            <person name="Bertier L."/>
            <person name="Beede B."/>
            <person name="Kafkas S."/>
            <person name="Golino D."/>
            <person name="Preece J."/>
            <person name="Michelmore R."/>
        </authorList>
    </citation>
    <scope>NUCLEOTIDE SEQUENCE [LARGE SCALE GENOMIC DNA]</scope>
</reference>
<dbReference type="Proteomes" id="UP001163603">
    <property type="component" value="Chromosome 6"/>
</dbReference>
<organism evidence="1 2">
    <name type="scientific">Pistacia integerrima</name>
    <dbReference type="NCBI Taxonomy" id="434235"/>
    <lineage>
        <taxon>Eukaryota</taxon>
        <taxon>Viridiplantae</taxon>
        <taxon>Streptophyta</taxon>
        <taxon>Embryophyta</taxon>
        <taxon>Tracheophyta</taxon>
        <taxon>Spermatophyta</taxon>
        <taxon>Magnoliopsida</taxon>
        <taxon>eudicotyledons</taxon>
        <taxon>Gunneridae</taxon>
        <taxon>Pentapetalae</taxon>
        <taxon>rosids</taxon>
        <taxon>malvids</taxon>
        <taxon>Sapindales</taxon>
        <taxon>Anacardiaceae</taxon>
        <taxon>Pistacia</taxon>
    </lineage>
</organism>
<comment type="caution">
    <text evidence="1">The sequence shown here is derived from an EMBL/GenBank/DDBJ whole genome shotgun (WGS) entry which is preliminary data.</text>
</comment>
<evidence type="ECO:0000313" key="1">
    <source>
        <dbReference type="EMBL" id="KAJ0038780.1"/>
    </source>
</evidence>
<dbReference type="EMBL" id="CM047741">
    <property type="protein sequence ID" value="KAJ0038780.1"/>
    <property type="molecule type" value="Genomic_DNA"/>
</dbReference>
<protein>
    <submittedName>
        <fullName evidence="1">Uncharacterized protein</fullName>
    </submittedName>
</protein>
<proteinExistence type="predicted"/>
<evidence type="ECO:0000313" key="2">
    <source>
        <dbReference type="Proteomes" id="UP001163603"/>
    </source>
</evidence>
<sequence length="146" mass="17314">MVHEKLPKTKQRVINSQGLPKRGRLLENSLSVKPKMRAGNEYKKGLWTEEEDRILLEHIRVHGRGHWNRIPKVTGHNINFEHMQNSTEIVENQNSAETSNWEPEMMNQHYHKESLLFPSDFYLNLYSPGLMEFLDEYPLDQNFQNN</sequence>
<keyword evidence="2" id="KW-1185">Reference proteome</keyword>
<gene>
    <name evidence="1" type="ORF">Pint_22975</name>
</gene>
<accession>A0ACC0YL90</accession>
<name>A0ACC0YL90_9ROSI</name>